<dbReference type="RefSeq" id="WP_160617686.1">
    <property type="nucleotide sequence ID" value="NZ_WTYR01000001.1"/>
</dbReference>
<feature type="transmembrane region" description="Helical" evidence="1">
    <location>
        <begin position="80"/>
        <end position="97"/>
    </location>
</feature>
<accession>A0A6I4U8A5</accession>
<keyword evidence="1" id="KW-1133">Transmembrane helix</keyword>
<evidence type="ECO:0000256" key="1">
    <source>
        <dbReference type="SAM" id="Phobius"/>
    </source>
</evidence>
<protein>
    <submittedName>
        <fullName evidence="2">Uncharacterized protein</fullName>
    </submittedName>
</protein>
<keyword evidence="3" id="KW-1185">Reference proteome</keyword>
<dbReference type="Proteomes" id="UP000429229">
    <property type="component" value="Unassembled WGS sequence"/>
</dbReference>
<proteinExistence type="predicted"/>
<feature type="transmembrane region" description="Helical" evidence="1">
    <location>
        <begin position="20"/>
        <end position="40"/>
    </location>
</feature>
<gene>
    <name evidence="2" type="ORF">GRI68_13120</name>
</gene>
<keyword evidence="1" id="KW-0472">Membrane</keyword>
<reference evidence="2 3" key="1">
    <citation type="submission" date="2019-12" db="EMBL/GenBank/DDBJ databases">
        <title>Genomic-based taxomic classification of the family Erythrobacteraceae.</title>
        <authorList>
            <person name="Xu L."/>
        </authorList>
    </citation>
    <scope>NUCLEOTIDE SEQUENCE [LARGE SCALE GENOMIC DNA]</scope>
    <source>
        <strain evidence="2 3">LMG 29519</strain>
    </source>
</reference>
<comment type="caution">
    <text evidence="2">The sequence shown here is derived from an EMBL/GenBank/DDBJ whole genome shotgun (WGS) entry which is preliminary data.</text>
</comment>
<keyword evidence="1" id="KW-0812">Transmembrane</keyword>
<evidence type="ECO:0000313" key="3">
    <source>
        <dbReference type="Proteomes" id="UP000429229"/>
    </source>
</evidence>
<name>A0A6I4U8A5_9SPHN</name>
<sequence>MTAQLPIIVRMDGFFDQTNALFPAVGAVAGLAIAASQMWWRKWRIARRTRRIERAGSVEEWQRAKALAEPPEKNFAWPKLMLDAALGAAIGITVLFANDALAVPLALLAWGVLSLIADRILRRIRPDLYEQDDPEPDGDLDSAFFGNYVPSEARWGFVAALGMVAMIIGAIWLFA</sequence>
<feature type="transmembrane region" description="Helical" evidence="1">
    <location>
        <begin position="155"/>
        <end position="174"/>
    </location>
</feature>
<dbReference type="EMBL" id="WTYR01000001">
    <property type="protein sequence ID" value="MXP11123.1"/>
    <property type="molecule type" value="Genomic_DNA"/>
</dbReference>
<dbReference type="AlphaFoldDB" id="A0A6I4U8A5"/>
<organism evidence="2 3">
    <name type="scientific">Alteriqipengyuania halimionae</name>
    <dbReference type="NCBI Taxonomy" id="1926630"/>
    <lineage>
        <taxon>Bacteria</taxon>
        <taxon>Pseudomonadati</taxon>
        <taxon>Pseudomonadota</taxon>
        <taxon>Alphaproteobacteria</taxon>
        <taxon>Sphingomonadales</taxon>
        <taxon>Erythrobacteraceae</taxon>
        <taxon>Alteriqipengyuania</taxon>
    </lineage>
</organism>
<evidence type="ECO:0000313" key="2">
    <source>
        <dbReference type="EMBL" id="MXP11123.1"/>
    </source>
</evidence>